<dbReference type="SMART" id="SM00382">
    <property type="entry name" value="AAA"/>
    <property type="match status" value="1"/>
</dbReference>
<keyword evidence="4" id="KW-1185">Reference proteome</keyword>
<evidence type="ECO:0000313" key="3">
    <source>
        <dbReference type="EMBL" id="MBS2962086.1"/>
    </source>
</evidence>
<sequence length="249" mass="26720">MQEVSGWVGPAPSSAPSSRGVPDAGRQVKTEERVLTRRPTPAAQAPARAEDSATRRTRRVAAHFPTGKTLGSWRVEDSSIPTATQNALTTLEWIGRKENLVVSGPSGTGKSHFTEGLAHAAIENDLRVAWFTLETLESTLARTKIDGSMAKTVARICRADLIVIDDVGLLPVAADAAEAFYRIIDAAYERRSIAVTSNIHPSGFDTIMPKTIATAGIDRLMHHAHFVQTQGDSHRLAEALAGRGVVPLT</sequence>
<protein>
    <submittedName>
        <fullName evidence="3">ATP-binding protein</fullName>
    </submittedName>
</protein>
<reference evidence="3" key="1">
    <citation type="submission" date="2021-04" db="EMBL/GenBank/DDBJ databases">
        <title>Genome based classification of Actinospica acidithermotolerans sp. nov., an actinobacterium isolated from an Indonesian hot spring.</title>
        <authorList>
            <person name="Kusuma A.B."/>
            <person name="Putra K.E."/>
            <person name="Nafisah S."/>
            <person name="Loh J."/>
            <person name="Nouioui I."/>
            <person name="Goodfellow M."/>
        </authorList>
    </citation>
    <scope>NUCLEOTIDE SEQUENCE</scope>
    <source>
        <strain evidence="3">DSM 45618</strain>
    </source>
</reference>
<feature type="region of interest" description="Disordered" evidence="1">
    <location>
        <begin position="1"/>
        <end position="58"/>
    </location>
</feature>
<dbReference type="PANTHER" id="PTHR30050:SF4">
    <property type="entry name" value="ATP-BINDING PROTEIN RV3427C IN INSERTION SEQUENCE-RELATED"/>
    <property type="match status" value="1"/>
</dbReference>
<dbReference type="InterPro" id="IPR003593">
    <property type="entry name" value="AAA+_ATPase"/>
</dbReference>
<dbReference type="GO" id="GO:0005524">
    <property type="term" value="F:ATP binding"/>
    <property type="evidence" value="ECO:0007669"/>
    <property type="project" value="UniProtKB-KW"/>
</dbReference>
<keyword evidence="3" id="KW-0547">Nucleotide-binding</keyword>
<dbReference type="Pfam" id="PF01695">
    <property type="entry name" value="IstB_IS21"/>
    <property type="match status" value="1"/>
</dbReference>
<dbReference type="AlphaFoldDB" id="A0A8J7WH00"/>
<dbReference type="Proteomes" id="UP000677913">
    <property type="component" value="Unassembled WGS sequence"/>
</dbReference>
<dbReference type="PANTHER" id="PTHR30050">
    <property type="entry name" value="CHROMOSOMAL REPLICATION INITIATOR PROTEIN DNAA"/>
    <property type="match status" value="1"/>
</dbReference>
<organism evidence="3 4">
    <name type="scientific">Actinocrinis puniceicyclus</name>
    <dbReference type="NCBI Taxonomy" id="977794"/>
    <lineage>
        <taxon>Bacteria</taxon>
        <taxon>Bacillati</taxon>
        <taxon>Actinomycetota</taxon>
        <taxon>Actinomycetes</taxon>
        <taxon>Catenulisporales</taxon>
        <taxon>Actinospicaceae</taxon>
        <taxon>Actinocrinis</taxon>
    </lineage>
</organism>
<evidence type="ECO:0000313" key="4">
    <source>
        <dbReference type="Proteomes" id="UP000677913"/>
    </source>
</evidence>
<feature type="compositionally biased region" description="Low complexity" evidence="1">
    <location>
        <begin position="37"/>
        <end position="47"/>
    </location>
</feature>
<evidence type="ECO:0000259" key="2">
    <source>
        <dbReference type="SMART" id="SM00382"/>
    </source>
</evidence>
<dbReference type="CDD" id="cd00009">
    <property type="entry name" value="AAA"/>
    <property type="match status" value="1"/>
</dbReference>
<evidence type="ECO:0000256" key="1">
    <source>
        <dbReference type="SAM" id="MobiDB-lite"/>
    </source>
</evidence>
<dbReference type="EMBL" id="JAGSXH010000007">
    <property type="protein sequence ID" value="MBS2962086.1"/>
    <property type="molecule type" value="Genomic_DNA"/>
</dbReference>
<dbReference type="GO" id="GO:0006260">
    <property type="term" value="P:DNA replication"/>
    <property type="evidence" value="ECO:0007669"/>
    <property type="project" value="TreeGrafter"/>
</dbReference>
<dbReference type="InterPro" id="IPR027417">
    <property type="entry name" value="P-loop_NTPase"/>
</dbReference>
<feature type="compositionally biased region" description="Basic and acidic residues" evidence="1">
    <location>
        <begin position="26"/>
        <end position="35"/>
    </location>
</feature>
<name>A0A8J7WH00_9ACTN</name>
<keyword evidence="3" id="KW-0067">ATP-binding</keyword>
<proteinExistence type="predicted"/>
<dbReference type="SUPFAM" id="SSF52540">
    <property type="entry name" value="P-loop containing nucleoside triphosphate hydrolases"/>
    <property type="match status" value="1"/>
</dbReference>
<dbReference type="Gene3D" id="3.40.50.300">
    <property type="entry name" value="P-loop containing nucleotide triphosphate hydrolases"/>
    <property type="match status" value="1"/>
</dbReference>
<feature type="domain" description="AAA+ ATPase" evidence="2">
    <location>
        <begin position="96"/>
        <end position="227"/>
    </location>
</feature>
<comment type="caution">
    <text evidence="3">The sequence shown here is derived from an EMBL/GenBank/DDBJ whole genome shotgun (WGS) entry which is preliminary data.</text>
</comment>
<gene>
    <name evidence="3" type="ORF">KGA66_03435</name>
</gene>
<dbReference type="InterPro" id="IPR002611">
    <property type="entry name" value="IstB_ATP-bd"/>
</dbReference>
<accession>A0A8J7WH00</accession>